<dbReference type="CDD" id="cd01569">
    <property type="entry name" value="PBEF_like"/>
    <property type="match status" value="1"/>
</dbReference>
<dbReference type="InterPro" id="IPR016471">
    <property type="entry name" value="Nicotinamide_PRibTrfase"/>
</dbReference>
<sequence length="487" mass="54466">MMLDGGAVEGVLYLADSYKITHHSQYPAGTSYVYSYFECRGGKFPEYIIKRWLSGQVVTKEQVLEAKEFYKEHFGSDYFNEEGWMYIVEKHGGRLPLRICAVPEGSVVPVKNVLFTVENTDPAVPWLTNWFETLLVQAWYPITVCTNSRAQKEIIARYLIETSDSLEGLPFKLHDFGYRGSTAVESASIGGAAHMVNFQGTDTIAGLRMLKKYYDCPMAGFSVPAAEHSTITTWQKSGEADAYLHMLKQFPGGPVSVVSDSYDIYNAVANIWGKQLKNAVIERAPRGMLVIRPDSGEPVKVVLEVLNLLSENYPITINKKGYKMLPPYLRIIQGDGICYETIEELLNKLKKAGWSTDNVLFGTGAALLQKVNRDTLRCAFKCSHVVVNGEEIDVYKDPITDHAKQSKKGRLTLERNEAGEWQTFQEGRGDVGKDELIPIFENGKLLVDWTLTEIRARAELDCVRQAQSTETNGVNGSDSHPCELAAE</sequence>
<evidence type="ECO:0000313" key="13">
    <source>
        <dbReference type="Proteomes" id="UP001177023"/>
    </source>
</evidence>
<evidence type="ECO:0000256" key="3">
    <source>
        <dbReference type="ARBA" id="ARBA00022676"/>
    </source>
</evidence>
<evidence type="ECO:0000256" key="2">
    <source>
        <dbReference type="ARBA" id="ARBA00022642"/>
    </source>
</evidence>
<accession>A0AA36CTE9</accession>
<comment type="caution">
    <text evidence="12">The sequence shown here is derived from an EMBL/GenBank/DDBJ whole genome shotgun (WGS) entry which is preliminary data.</text>
</comment>
<comment type="similarity">
    <text evidence="1">Belongs to the NAPRTase family.</text>
</comment>
<proteinExistence type="inferred from homology"/>
<dbReference type="AlphaFoldDB" id="A0AA36CTE9"/>
<evidence type="ECO:0000313" key="12">
    <source>
        <dbReference type="EMBL" id="CAJ0574523.1"/>
    </source>
</evidence>
<dbReference type="InterPro" id="IPR036068">
    <property type="entry name" value="Nicotinate_pribotase-like_C"/>
</dbReference>
<name>A0AA36CTE9_9BILA</name>
<dbReference type="PIRSF" id="PIRSF005943">
    <property type="entry name" value="NMPRT"/>
    <property type="match status" value="1"/>
</dbReference>
<feature type="compositionally biased region" description="Polar residues" evidence="9">
    <location>
        <begin position="467"/>
        <end position="478"/>
    </location>
</feature>
<dbReference type="Pfam" id="PF04095">
    <property type="entry name" value="NAPRTase"/>
    <property type="match status" value="1"/>
</dbReference>
<dbReference type="PANTHER" id="PTHR43816:SF1">
    <property type="entry name" value="NICOTINAMIDE PHOSPHORIBOSYLTRANSFERASE"/>
    <property type="match status" value="1"/>
</dbReference>
<organism evidence="12 13">
    <name type="scientific">Mesorhabditis spiculigera</name>
    <dbReference type="NCBI Taxonomy" id="96644"/>
    <lineage>
        <taxon>Eukaryota</taxon>
        <taxon>Metazoa</taxon>
        <taxon>Ecdysozoa</taxon>
        <taxon>Nematoda</taxon>
        <taxon>Chromadorea</taxon>
        <taxon>Rhabditida</taxon>
        <taxon>Rhabditina</taxon>
        <taxon>Rhabditomorpha</taxon>
        <taxon>Rhabditoidea</taxon>
        <taxon>Rhabditidae</taxon>
        <taxon>Mesorhabditinae</taxon>
        <taxon>Mesorhabditis</taxon>
    </lineage>
</organism>
<evidence type="ECO:0000256" key="5">
    <source>
        <dbReference type="ARBA" id="ARBA00035007"/>
    </source>
</evidence>
<reference evidence="12" key="1">
    <citation type="submission" date="2023-06" db="EMBL/GenBank/DDBJ databases">
        <authorList>
            <person name="Delattre M."/>
        </authorList>
    </citation>
    <scope>NUCLEOTIDE SEQUENCE</scope>
    <source>
        <strain evidence="12">AF72</strain>
    </source>
</reference>
<dbReference type="NCBIfam" id="NF006629">
    <property type="entry name" value="PRK09198.1"/>
    <property type="match status" value="1"/>
</dbReference>
<evidence type="ECO:0000256" key="1">
    <source>
        <dbReference type="ARBA" id="ARBA00010897"/>
    </source>
</evidence>
<dbReference type="GO" id="GO:0009435">
    <property type="term" value="P:NAD+ biosynthetic process"/>
    <property type="evidence" value="ECO:0007669"/>
    <property type="project" value="InterPro"/>
</dbReference>
<evidence type="ECO:0000256" key="8">
    <source>
        <dbReference type="ARBA" id="ARBA00047835"/>
    </source>
</evidence>
<dbReference type="Pfam" id="PF18127">
    <property type="entry name" value="NAMPT_N"/>
    <property type="match status" value="1"/>
</dbReference>
<feature type="non-terminal residue" evidence="12">
    <location>
        <position position="487"/>
    </location>
</feature>
<protein>
    <recommendedName>
        <fullName evidence="7">Nicotinamide phosphoribosyltransferase</fullName>
        <ecNumber evidence="6">2.4.2.12</ecNumber>
    </recommendedName>
</protein>
<feature type="domain" description="Nicotinamide phosphoribosyltransferase N-terminal" evidence="11">
    <location>
        <begin position="11"/>
        <end position="99"/>
    </location>
</feature>
<dbReference type="EMBL" id="CATQJA010002631">
    <property type="protein sequence ID" value="CAJ0574523.1"/>
    <property type="molecule type" value="Genomic_DNA"/>
</dbReference>
<feature type="region of interest" description="Disordered" evidence="9">
    <location>
        <begin position="467"/>
        <end position="487"/>
    </location>
</feature>
<dbReference type="Gene3D" id="3.20.20.70">
    <property type="entry name" value="Aldolase class I"/>
    <property type="match status" value="1"/>
</dbReference>
<comment type="catalytic activity">
    <reaction evidence="8">
        <text>beta-nicotinamide D-ribonucleotide + diphosphate = 5-phospho-alpha-D-ribose 1-diphosphate + nicotinamide + H(+)</text>
        <dbReference type="Rhea" id="RHEA:16149"/>
        <dbReference type="ChEBI" id="CHEBI:14649"/>
        <dbReference type="ChEBI" id="CHEBI:15378"/>
        <dbReference type="ChEBI" id="CHEBI:17154"/>
        <dbReference type="ChEBI" id="CHEBI:33019"/>
        <dbReference type="ChEBI" id="CHEBI:58017"/>
        <dbReference type="EC" id="2.4.2.12"/>
    </reaction>
    <physiologicalReaction direction="right-to-left" evidence="8">
        <dbReference type="Rhea" id="RHEA:16151"/>
    </physiologicalReaction>
</comment>
<keyword evidence="3" id="KW-0328">Glycosyltransferase</keyword>
<dbReference type="InterPro" id="IPR013785">
    <property type="entry name" value="Aldolase_TIM"/>
</dbReference>
<comment type="pathway">
    <text evidence="5">Cofactor biosynthesis; NAD(+) biosynthesis; nicotinamide D-ribonucleotide from 5-phospho-alpha-D-ribose 1-diphosphate and nicotinamide: step 1/1.</text>
</comment>
<evidence type="ECO:0000256" key="7">
    <source>
        <dbReference type="ARBA" id="ARBA00035036"/>
    </source>
</evidence>
<gene>
    <name evidence="12" type="ORF">MSPICULIGERA_LOCUS12855</name>
</gene>
<evidence type="ECO:0000259" key="11">
    <source>
        <dbReference type="Pfam" id="PF18127"/>
    </source>
</evidence>
<evidence type="ECO:0000256" key="6">
    <source>
        <dbReference type="ARBA" id="ARBA00035024"/>
    </source>
</evidence>
<dbReference type="InterPro" id="IPR041525">
    <property type="entry name" value="N/Namide_PRibTrfase"/>
</dbReference>
<dbReference type="PANTHER" id="PTHR43816">
    <property type="entry name" value="NICOTINAMIDE PHOSPHORIBOSYLTRANSFERASE"/>
    <property type="match status" value="1"/>
</dbReference>
<keyword evidence="2" id="KW-0662">Pyridine nucleotide biosynthesis</keyword>
<evidence type="ECO:0000259" key="10">
    <source>
        <dbReference type="Pfam" id="PF04095"/>
    </source>
</evidence>
<evidence type="ECO:0000256" key="9">
    <source>
        <dbReference type="SAM" id="MobiDB-lite"/>
    </source>
</evidence>
<dbReference type="SUPFAM" id="SSF51690">
    <property type="entry name" value="Nicotinate/Quinolinate PRTase C-terminal domain-like"/>
    <property type="match status" value="1"/>
</dbReference>
<dbReference type="Proteomes" id="UP001177023">
    <property type="component" value="Unassembled WGS sequence"/>
</dbReference>
<dbReference type="EC" id="2.4.2.12" evidence="6"/>
<dbReference type="InterPro" id="IPR041529">
    <property type="entry name" value="DUF5598"/>
</dbReference>
<feature type="domain" description="Nicotinate/nicotinamide phosphoribosyltransferase" evidence="10">
    <location>
        <begin position="171"/>
        <end position="412"/>
    </location>
</feature>
<evidence type="ECO:0000256" key="4">
    <source>
        <dbReference type="ARBA" id="ARBA00022679"/>
    </source>
</evidence>
<keyword evidence="4" id="KW-0808">Transferase</keyword>
<dbReference type="GO" id="GO:0047280">
    <property type="term" value="F:nicotinamide phosphoribosyltransferase activity"/>
    <property type="evidence" value="ECO:0007669"/>
    <property type="project" value="UniProtKB-EC"/>
</dbReference>
<keyword evidence="13" id="KW-1185">Reference proteome</keyword>